<protein>
    <submittedName>
        <fullName evidence="1">Uncharacterized protein</fullName>
    </submittedName>
</protein>
<sequence length="115" mass="13147">MTDFMKSVIHVVDSHRGVYSAQYFAERFGYEIRNQCPDLAQDIDELLAGPEGNSQYFESWIRVLDEGSVTDLGTGDRWIIHESEGIYLALDTLEWCEGCDWFRGPECGECARWAA</sequence>
<gene>
    <name evidence="1" type="ORF">LCGC14_1043070</name>
</gene>
<reference evidence="1" key="1">
    <citation type="journal article" date="2015" name="Nature">
        <title>Complex archaea that bridge the gap between prokaryotes and eukaryotes.</title>
        <authorList>
            <person name="Spang A."/>
            <person name="Saw J.H."/>
            <person name="Jorgensen S.L."/>
            <person name="Zaremba-Niedzwiedzka K."/>
            <person name="Martijn J."/>
            <person name="Lind A.E."/>
            <person name="van Eijk R."/>
            <person name="Schleper C."/>
            <person name="Guy L."/>
            <person name="Ettema T.J."/>
        </authorList>
    </citation>
    <scope>NUCLEOTIDE SEQUENCE</scope>
</reference>
<evidence type="ECO:0000313" key="1">
    <source>
        <dbReference type="EMBL" id="KKN09799.1"/>
    </source>
</evidence>
<dbReference type="EMBL" id="LAZR01004306">
    <property type="protein sequence ID" value="KKN09799.1"/>
    <property type="molecule type" value="Genomic_DNA"/>
</dbReference>
<proteinExistence type="predicted"/>
<comment type="caution">
    <text evidence="1">The sequence shown here is derived from an EMBL/GenBank/DDBJ whole genome shotgun (WGS) entry which is preliminary data.</text>
</comment>
<name>A0A0F9MVM7_9ZZZZ</name>
<organism evidence="1">
    <name type="scientific">marine sediment metagenome</name>
    <dbReference type="NCBI Taxonomy" id="412755"/>
    <lineage>
        <taxon>unclassified sequences</taxon>
        <taxon>metagenomes</taxon>
        <taxon>ecological metagenomes</taxon>
    </lineage>
</organism>
<accession>A0A0F9MVM7</accession>
<dbReference type="AlphaFoldDB" id="A0A0F9MVM7"/>